<dbReference type="SUPFAM" id="SSF51679">
    <property type="entry name" value="Bacterial luciferase-like"/>
    <property type="match status" value="1"/>
</dbReference>
<dbReference type="EMBL" id="JABCJJ010000013">
    <property type="protein sequence ID" value="NMR20506.1"/>
    <property type="molecule type" value="Genomic_DNA"/>
</dbReference>
<dbReference type="Proteomes" id="UP000562124">
    <property type="component" value="Unassembled WGS sequence"/>
</dbReference>
<evidence type="ECO:0000256" key="2">
    <source>
        <dbReference type="ARBA" id="ARBA00022643"/>
    </source>
</evidence>
<feature type="domain" description="Luciferase-like" evidence="5">
    <location>
        <begin position="22"/>
        <end position="330"/>
    </location>
</feature>
<dbReference type="Pfam" id="PF00296">
    <property type="entry name" value="Bac_luciferase"/>
    <property type="match status" value="1"/>
</dbReference>
<keyword evidence="7" id="KW-1185">Reference proteome</keyword>
<dbReference type="CDD" id="cd01094">
    <property type="entry name" value="Alkanesulfonate_monoxygenase"/>
    <property type="match status" value="1"/>
</dbReference>
<keyword evidence="3" id="KW-0560">Oxidoreductase</keyword>
<evidence type="ECO:0000313" key="6">
    <source>
        <dbReference type="EMBL" id="NMR20506.1"/>
    </source>
</evidence>
<dbReference type="GO" id="GO:0008726">
    <property type="term" value="F:alkanesulfonate monooxygenase activity"/>
    <property type="evidence" value="ECO:0007669"/>
    <property type="project" value="TreeGrafter"/>
</dbReference>
<name>A0A7Y0QGV1_CELFI</name>
<keyword evidence="4" id="KW-0503">Monooxygenase</keyword>
<reference evidence="6 7" key="1">
    <citation type="submission" date="2020-04" db="EMBL/GenBank/DDBJ databases">
        <title>Sequencing and Assembly of C. fimi.</title>
        <authorList>
            <person name="Ramsey A.R."/>
        </authorList>
    </citation>
    <scope>NUCLEOTIDE SEQUENCE [LARGE SCALE GENOMIC DNA]</scope>
    <source>
        <strain evidence="6 7">SB</strain>
    </source>
</reference>
<dbReference type="RefSeq" id="WP_169324886.1">
    <property type="nucleotide sequence ID" value="NZ_JABCJJ010000013.1"/>
</dbReference>
<evidence type="ECO:0000256" key="4">
    <source>
        <dbReference type="ARBA" id="ARBA00023033"/>
    </source>
</evidence>
<dbReference type="PANTHER" id="PTHR42847">
    <property type="entry name" value="ALKANESULFONATE MONOOXYGENASE"/>
    <property type="match status" value="1"/>
</dbReference>
<accession>A0A7Y0QGV1</accession>
<dbReference type="GO" id="GO:0046306">
    <property type="term" value="P:alkanesulfonate catabolic process"/>
    <property type="evidence" value="ECO:0007669"/>
    <property type="project" value="TreeGrafter"/>
</dbReference>
<dbReference type="Gene3D" id="3.20.20.30">
    <property type="entry name" value="Luciferase-like domain"/>
    <property type="match status" value="1"/>
</dbReference>
<evidence type="ECO:0000313" key="7">
    <source>
        <dbReference type="Proteomes" id="UP000562124"/>
    </source>
</evidence>
<evidence type="ECO:0000256" key="3">
    <source>
        <dbReference type="ARBA" id="ARBA00023002"/>
    </source>
</evidence>
<comment type="caution">
    <text evidence="6">The sequence shown here is derived from an EMBL/GenBank/DDBJ whole genome shotgun (WGS) entry which is preliminary data.</text>
</comment>
<evidence type="ECO:0000259" key="5">
    <source>
        <dbReference type="Pfam" id="PF00296"/>
    </source>
</evidence>
<dbReference type="InterPro" id="IPR036661">
    <property type="entry name" value="Luciferase-like_sf"/>
</dbReference>
<organism evidence="6 7">
    <name type="scientific">Cellulomonas fimi</name>
    <dbReference type="NCBI Taxonomy" id="1708"/>
    <lineage>
        <taxon>Bacteria</taxon>
        <taxon>Bacillati</taxon>
        <taxon>Actinomycetota</taxon>
        <taxon>Actinomycetes</taxon>
        <taxon>Micrococcales</taxon>
        <taxon>Cellulomonadaceae</taxon>
        <taxon>Cellulomonas</taxon>
    </lineage>
</organism>
<dbReference type="AlphaFoldDB" id="A0A7Y0QGV1"/>
<dbReference type="InterPro" id="IPR050172">
    <property type="entry name" value="SsuD_RutA_monooxygenase"/>
</dbReference>
<sequence length="375" mass="40253">MSIQILGMVAPQNGSESLGWDQRPIVDPAFLRAFARAHEEAGFDRTLIGYSASAPDGFALGAHVLASTERLGVLLAHRPGFVEPVLAARKLATLENLHGPGRVAIHHISGGSDADQRREGDFSDKPARYRRTGEFIEVLRRTLTSDEPFDHEGEFYRYEGAFSAVKPHAPVPIFFGGQSPEAVEVGARHADTFMLFGEPLAPTAERIALIRARAAELGREVELSVSLRPIVAQTEDAAWDKARRIAAATAERVGAPGQAGWFRSRSAGDGAPVSAQRLQEAAAQDEVHDERLWLGITRLTGPGGNSTAPVGTAEQVAEALLRYHDLGVTRFLIRGFDPLQDVREWGEELVPRLRAGAAAREAASVAGLAASVGVA</sequence>
<protein>
    <submittedName>
        <fullName evidence="6">LLM class flavin-dependent oxidoreductase</fullName>
    </submittedName>
</protein>
<dbReference type="PANTHER" id="PTHR42847:SF9">
    <property type="entry name" value="BLL6451 PROTEIN"/>
    <property type="match status" value="1"/>
</dbReference>
<keyword evidence="2" id="KW-0288">FMN</keyword>
<dbReference type="InterPro" id="IPR011251">
    <property type="entry name" value="Luciferase-like_dom"/>
</dbReference>
<proteinExistence type="predicted"/>
<gene>
    <name evidence="6" type="ORF">HIR71_09810</name>
</gene>
<keyword evidence="1" id="KW-0285">Flavoprotein</keyword>
<evidence type="ECO:0000256" key="1">
    <source>
        <dbReference type="ARBA" id="ARBA00022630"/>
    </source>
</evidence>